<dbReference type="GO" id="GO:0003677">
    <property type="term" value="F:DNA binding"/>
    <property type="evidence" value="ECO:0007669"/>
    <property type="project" value="InterPro"/>
</dbReference>
<keyword evidence="11" id="KW-0233">DNA recombination</keyword>
<reference evidence="22" key="1">
    <citation type="submission" date="2025-08" db="UniProtKB">
        <authorList>
            <consortium name="RefSeq"/>
        </authorList>
    </citation>
    <scope>IDENTIFICATION</scope>
</reference>
<keyword evidence="10" id="KW-0832">Ubl conjugation</keyword>
<feature type="region of interest" description="Disordered" evidence="18">
    <location>
        <begin position="1074"/>
        <end position="1099"/>
    </location>
</feature>
<evidence type="ECO:0000256" key="14">
    <source>
        <dbReference type="ARBA" id="ARBA00029496"/>
    </source>
</evidence>
<dbReference type="CDD" id="cd22999">
    <property type="entry name" value="SAP_SLX4"/>
    <property type="match status" value="1"/>
</dbReference>
<evidence type="ECO:0000256" key="18">
    <source>
        <dbReference type="SAM" id="MobiDB-lite"/>
    </source>
</evidence>
<feature type="compositionally biased region" description="Polar residues" evidence="18">
    <location>
        <begin position="1521"/>
        <end position="1548"/>
    </location>
</feature>
<feature type="region of interest" description="Disordered" evidence="18">
    <location>
        <begin position="904"/>
        <end position="960"/>
    </location>
</feature>
<keyword evidence="21" id="KW-1185">Reference proteome</keyword>
<evidence type="ECO:0000256" key="11">
    <source>
        <dbReference type="ARBA" id="ARBA00023172"/>
    </source>
</evidence>
<keyword evidence="7 17" id="KW-0227">DNA damage</keyword>
<dbReference type="InterPro" id="IPR018574">
    <property type="entry name" value="Structure-sp_endonuc_su_Slx4"/>
</dbReference>
<evidence type="ECO:0000256" key="13">
    <source>
        <dbReference type="ARBA" id="ARBA00023242"/>
    </source>
</evidence>
<feature type="compositionally biased region" description="Polar residues" evidence="18">
    <location>
        <begin position="70"/>
        <end position="79"/>
    </location>
</feature>
<evidence type="ECO:0000256" key="12">
    <source>
        <dbReference type="ARBA" id="ARBA00023204"/>
    </source>
</evidence>
<evidence type="ECO:0000256" key="1">
    <source>
        <dbReference type="ARBA" id="ARBA00004123"/>
    </source>
</evidence>
<evidence type="ECO:0000256" key="6">
    <source>
        <dbReference type="ARBA" id="ARBA00022737"/>
    </source>
</evidence>
<dbReference type="Proteomes" id="UP000515126">
    <property type="component" value="Chromosome 16"/>
</dbReference>
<dbReference type="GO" id="GO:0090656">
    <property type="term" value="P:t-circle formation"/>
    <property type="evidence" value="ECO:0007669"/>
    <property type="project" value="UniProtKB-ARBA"/>
</dbReference>
<feature type="region of interest" description="Disordered" evidence="18">
    <location>
        <begin position="499"/>
        <end position="528"/>
    </location>
</feature>
<dbReference type="GO" id="GO:0008270">
    <property type="term" value="F:zinc ion binding"/>
    <property type="evidence" value="ECO:0007669"/>
    <property type="project" value="UniProtKB-KW"/>
</dbReference>
<feature type="region of interest" description="Disordered" evidence="18">
    <location>
        <begin position="972"/>
        <end position="1058"/>
    </location>
</feature>
<dbReference type="SUPFAM" id="SSF54695">
    <property type="entry name" value="POZ domain"/>
    <property type="match status" value="1"/>
</dbReference>
<feature type="compositionally biased region" description="Polar residues" evidence="18">
    <location>
        <begin position="906"/>
        <end position="920"/>
    </location>
</feature>
<dbReference type="Gene3D" id="3.30.710.10">
    <property type="entry name" value="Potassium Channel Kv1.1, Chain A"/>
    <property type="match status" value="1"/>
</dbReference>
<feature type="region of interest" description="Disordered" evidence="18">
    <location>
        <begin position="1230"/>
        <end position="1458"/>
    </location>
</feature>
<evidence type="ECO:0000256" key="15">
    <source>
        <dbReference type="ARBA" id="ARBA00064578"/>
    </source>
</evidence>
<feature type="region of interest" description="Disordered" evidence="18">
    <location>
        <begin position="1504"/>
        <end position="1612"/>
    </location>
</feature>
<dbReference type="GO" id="GO:0006260">
    <property type="term" value="P:DNA replication"/>
    <property type="evidence" value="ECO:0007669"/>
    <property type="project" value="InterPro"/>
</dbReference>
<feature type="compositionally biased region" description="Basic and acidic residues" evidence="18">
    <location>
        <begin position="155"/>
        <end position="171"/>
    </location>
</feature>
<evidence type="ECO:0000256" key="5">
    <source>
        <dbReference type="ARBA" id="ARBA00022723"/>
    </source>
</evidence>
<evidence type="ECO:0000256" key="9">
    <source>
        <dbReference type="ARBA" id="ARBA00022833"/>
    </source>
</evidence>
<feature type="domain" description="BTB" evidence="19">
    <location>
        <begin position="618"/>
        <end position="691"/>
    </location>
</feature>
<proteinExistence type="inferred from homology"/>
<dbReference type="GO" id="GO:0004519">
    <property type="term" value="F:endonuclease activity"/>
    <property type="evidence" value="ECO:0007669"/>
    <property type="project" value="UniProtKB-KW"/>
</dbReference>
<dbReference type="Pfam" id="PF00651">
    <property type="entry name" value="BTB"/>
    <property type="match status" value="1"/>
</dbReference>
<keyword evidence="6" id="KW-0677">Repeat</keyword>
<dbReference type="GO" id="GO:0000712">
    <property type="term" value="P:resolution of meiotic recombination intermediates"/>
    <property type="evidence" value="ECO:0007669"/>
    <property type="project" value="TreeGrafter"/>
</dbReference>
<dbReference type="InterPro" id="IPR006642">
    <property type="entry name" value="Rad18_UBZ4"/>
</dbReference>
<dbReference type="SMART" id="SM00225">
    <property type="entry name" value="BTB"/>
    <property type="match status" value="1"/>
</dbReference>
<evidence type="ECO:0000313" key="22">
    <source>
        <dbReference type="RefSeq" id="XP_029326616.1"/>
    </source>
</evidence>
<gene>
    <name evidence="22" type="primary">Slx4</name>
</gene>
<dbReference type="InterPro" id="IPR000210">
    <property type="entry name" value="BTB/POZ_dom"/>
</dbReference>
<feature type="region of interest" description="Disordered" evidence="18">
    <location>
        <begin position="1710"/>
        <end position="1729"/>
    </location>
</feature>
<feature type="compositionally biased region" description="Polar residues" evidence="18">
    <location>
        <begin position="1387"/>
        <end position="1404"/>
    </location>
</feature>
<dbReference type="Pfam" id="PF09494">
    <property type="entry name" value="Slx4"/>
    <property type="match status" value="1"/>
</dbReference>
<keyword evidence="8 17" id="KW-0863">Zinc-finger</keyword>
<feature type="compositionally biased region" description="Basic residues" evidence="18">
    <location>
        <begin position="331"/>
        <end position="348"/>
    </location>
</feature>
<accession>A0A6P7QLR1</accession>
<evidence type="ECO:0000256" key="2">
    <source>
        <dbReference type="ARBA" id="ARBA00006661"/>
    </source>
</evidence>
<keyword evidence="5" id="KW-0479">Metal-binding</keyword>
<feature type="domain" description="UBZ4-type" evidence="20">
    <location>
        <begin position="229"/>
        <end position="259"/>
    </location>
</feature>
<sequence>MEESDDDFKELCASFFQRVRRNATKEASGERTRQKASGHTQNRGKRKEGRQVVARSKALQGPSEKKPRLGSQTPRTTKQGAPKSQEGSPALPANGKGDVLAPTPDQPVLCERAQSIQTESAPNGDSQPLPSCFTTTGVPSPRVSELVLQRMKQFKRADPERLRHASGECPRKTALGDSVPRSPPEEIVGENEYKLHATDSDAAMALALQQEFRREEASSHHDSLEEKGLFFCQMCQKNLSAMNMTRREQHVNRCLDEAEKAQRPAPPRIPDCPICGKPFLTTKSRISHLKQCAVRMEVGPQLLLQAVRLQTAQPEVDGSPQVPSFSNHVGGLKRKGATTKREPRRRKVNKPEAPSEDLLVAMALSRSEVEHCPVVPPLRLENAFSEKIRLGAEKKSRKKRLLVCPPQLVTQDSETTGRQIEDRVAQLLSEEAELSCTPPLVASKIFKEELEPAGWRAQLPEGKRNFLWELSALTGAWAEESFYTVGLFPPIVSQCPTKEPQLPLELPKQGEPSPRRPPASQSSLPVSHSPKIRLLSSSQRERQALQDLVDLAVEGLSSSPQPGSQGVLTGLDLVPSSLPLTGFVLPCKKTLKKDDSASLSLGLLVTDFGAMVNNPHLSDVQFQLDSGEVLYAHKFVLYARCPLLIQYVITESFSAEEDGDLTQRVLLSDVSSEAAHAFLNYLYTADTDMPPSLVPDLRSLALRFGVSDLVQLCEQVPAVVDLEGEQPEETSEDCESRAETFQELLRSVWVDNEGEVDTLLKPEVCEEERERVNEAEMEEIYEFAATQRKLLQGGRAADPDGSTNPHREDSAVSEPSLAGVQSNKQLENTEHMESSGLEKEEALASWGHKGHSTLLQDQCPDWAGKAEAQDALREATDHPSFCSRHRRGEECSPLHPNKAHGCKQLLPSNPRVSSELSQITVDHEEQSDHVRERQADMAQAPTPHPCSLVSQSSVDGSPSQSWLHLYHTSHLSPSVSQSHSSISRVASPRSLSPATPTKQRRGSNIVTLQKDAGHHRGRQSSPIAGHRNRGILISPAKSPPIDLTQSVPEPLSPRAQDPLHHVKKEDEVILLLDSDEELEHTKTESVSKDSPEGRKVLEVSPRSSELFSVIDVEEDHEHFQSPLKREAELQHGEEGQLGNQSALGRRDIPWLLCSQKTSLDEDSATDTSWLVPATPGVSKSRDCSSQTQIKSLKTRTPSDETAQQTPRPNLEGRTMLEAAQQFSVIMPHTQPTLGAFDSGRQAYRSPSHPCPRHHRLSSSQPSCPGPDFTRWSQKSSAPRPCLPNLPTADDVVEVGDSDDEQEVASHQGDSNPVLDGDPPGPMGDYCWNEPLSPIPIDHLNLERTGPLTTSSPSSQVLEALHSDDCHSPELGTTPIRGSCGALRESQEQSSQAGSPESSKLSVLSQALWDDWNEEEGQSPEAPPVAQMLSTRTRKPDRPETPSANQKKNLPPKVPITPMPRYSIMETPVLKKELDRFGVRALPKRQMVLKLKEIFQYTHQTLESDSEDEIQSSQIPAEVPCSQASTTETCNPSRSGSYTQLMATAGLRTQRSKGPTKSKSLQHQEKQLSESISHPSRLPAGEPSHPDGDAQLPASQESMATSVDGSDNSFSSKSSSAEFGAAFECSGEDEDEEVGVTASQAAIQAADTEEAVRRYIRSKPALHRQVLRYQPVELAELQAELKQNGIPVAMGKLLDILDTQCVTFTTAAARKEKLKHKRRQPSGRKKKDQK</sequence>
<feature type="region of interest" description="Disordered" evidence="18">
    <location>
        <begin position="1162"/>
        <end position="1212"/>
    </location>
</feature>
<comment type="similarity">
    <text evidence="2">Belongs to the SLX4 family.</text>
</comment>
<feature type="compositionally biased region" description="Basic and acidic residues" evidence="18">
    <location>
        <begin position="1079"/>
        <end position="1097"/>
    </location>
</feature>
<keyword evidence="9" id="KW-0862">Zinc</keyword>
<evidence type="ECO:0000256" key="4">
    <source>
        <dbReference type="ARBA" id="ARBA00022553"/>
    </source>
</evidence>
<keyword evidence="22" id="KW-0378">Hydrolase</keyword>
<keyword evidence="3" id="KW-1017">Isopeptide bond</keyword>
<feature type="compositionally biased region" description="Polar residues" evidence="18">
    <location>
        <begin position="1183"/>
        <end position="1207"/>
    </location>
</feature>
<evidence type="ECO:0000256" key="3">
    <source>
        <dbReference type="ARBA" id="ARBA00022499"/>
    </source>
</evidence>
<evidence type="ECO:0000259" key="20">
    <source>
        <dbReference type="PROSITE" id="PS51908"/>
    </source>
</evidence>
<keyword evidence="13" id="KW-0539">Nucleus</keyword>
<evidence type="ECO:0000313" key="21">
    <source>
        <dbReference type="Proteomes" id="UP000515126"/>
    </source>
</evidence>
<dbReference type="GO" id="GO:0033557">
    <property type="term" value="C:Slx1-Slx4 complex"/>
    <property type="evidence" value="ECO:0007669"/>
    <property type="project" value="InterPro"/>
</dbReference>
<feature type="compositionally biased region" description="Acidic residues" evidence="18">
    <location>
        <begin position="1290"/>
        <end position="1302"/>
    </location>
</feature>
<feature type="compositionally biased region" description="Basic and acidic residues" evidence="18">
    <location>
        <begin position="23"/>
        <end position="33"/>
    </location>
</feature>
<feature type="region of interest" description="Disordered" evidence="18">
    <location>
        <begin position="20"/>
        <end position="137"/>
    </location>
</feature>
<feature type="region of interest" description="Disordered" evidence="18">
    <location>
        <begin position="793"/>
        <end position="845"/>
    </location>
</feature>
<name>A0A6P7QLR1_MUSCR</name>
<comment type="subcellular location">
    <subcellularLocation>
        <location evidence="1">Nucleus</location>
    </subcellularLocation>
</comment>
<evidence type="ECO:0000256" key="17">
    <source>
        <dbReference type="PROSITE-ProRule" id="PRU01256"/>
    </source>
</evidence>
<feature type="compositionally biased region" description="Polar residues" evidence="18">
    <location>
        <begin position="989"/>
        <end position="1007"/>
    </location>
</feature>
<evidence type="ECO:0000259" key="19">
    <source>
        <dbReference type="PROSITE" id="PS50097"/>
    </source>
</evidence>
<dbReference type="GO" id="GO:0032206">
    <property type="term" value="P:positive regulation of telomere maintenance"/>
    <property type="evidence" value="ECO:0007669"/>
    <property type="project" value="UniProtKB-ARBA"/>
</dbReference>
<dbReference type="PROSITE" id="PS50097">
    <property type="entry name" value="BTB"/>
    <property type="match status" value="1"/>
</dbReference>
<feature type="domain" description="UBZ4-type" evidence="20">
    <location>
        <begin position="269"/>
        <end position="297"/>
    </location>
</feature>
<feature type="region of interest" description="Disordered" evidence="18">
    <location>
        <begin position="315"/>
        <end position="353"/>
    </location>
</feature>
<organism evidence="21 22">
    <name type="scientific">Mus caroli</name>
    <name type="common">Ryukyu mouse</name>
    <name type="synonym">Ricefield mouse</name>
    <dbReference type="NCBI Taxonomy" id="10089"/>
    <lineage>
        <taxon>Eukaryota</taxon>
        <taxon>Metazoa</taxon>
        <taxon>Chordata</taxon>
        <taxon>Craniata</taxon>
        <taxon>Vertebrata</taxon>
        <taxon>Euteleostomi</taxon>
        <taxon>Mammalia</taxon>
        <taxon>Eutheria</taxon>
        <taxon>Euarchontoglires</taxon>
        <taxon>Glires</taxon>
        <taxon>Rodentia</taxon>
        <taxon>Myomorpha</taxon>
        <taxon>Muroidea</taxon>
        <taxon>Muridae</taxon>
        <taxon>Murinae</taxon>
        <taxon>Mus</taxon>
        <taxon>Mus</taxon>
    </lineage>
</organism>
<protein>
    <recommendedName>
        <fullName evidence="14">Structure-specific endonuclease subunit SLX4</fullName>
    </recommendedName>
    <alternativeName>
        <fullName evidence="16">BTB/POZ domain-containing protein 12</fullName>
    </alternativeName>
</protein>
<dbReference type="FunFam" id="3.30.710.10:FF:000116">
    <property type="entry name" value="SLX4 structure-specific endonuclease subunit"/>
    <property type="match status" value="1"/>
</dbReference>
<dbReference type="PROSITE" id="PS51908">
    <property type="entry name" value="ZF_UBZ4"/>
    <property type="match status" value="2"/>
</dbReference>
<dbReference type="InterPro" id="IPR011333">
    <property type="entry name" value="SKP1/BTB/POZ_sf"/>
</dbReference>
<dbReference type="RefSeq" id="XP_029326616.1">
    <property type="nucleotide sequence ID" value="XM_029470756.1"/>
</dbReference>
<keyword evidence="12 17" id="KW-0234">DNA repair</keyword>
<dbReference type="PANTHER" id="PTHR21541:SF3">
    <property type="entry name" value="STRUCTURE-SPECIFIC ENDONUCLEASE SUBUNIT SLX4"/>
    <property type="match status" value="1"/>
</dbReference>
<dbReference type="GeneID" id="110312071"/>
<feature type="compositionally biased region" description="Basic residues" evidence="18">
    <location>
        <begin position="1711"/>
        <end position="1729"/>
    </location>
</feature>
<keyword evidence="22" id="KW-0255">Endonuclease</keyword>
<evidence type="ECO:0000256" key="8">
    <source>
        <dbReference type="ARBA" id="ARBA00022771"/>
    </source>
</evidence>
<comment type="subunit">
    <text evidence="15">Forms a heterodimer with SLX1A/GIYD1. Interacts with ERCC4/XPF; catalytic subunit of the ERCC4-ERCC1 endonuclease. Interacts with MUS81; catalytic subunit of the MUS81-EME1 endonuclease. Interacts with MSH2; component of the MSH2-MSH3 mismatch repair complex. Interacts with TERF2-TERF2IP. Interacts with PLK1 and SLX4IP.</text>
</comment>
<evidence type="ECO:0000256" key="10">
    <source>
        <dbReference type="ARBA" id="ARBA00022843"/>
    </source>
</evidence>
<feature type="compositionally biased region" description="Basic and acidic residues" evidence="18">
    <location>
        <begin position="921"/>
        <end position="935"/>
    </location>
</feature>
<feature type="compositionally biased region" description="Low complexity" evidence="18">
    <location>
        <begin position="972"/>
        <end position="987"/>
    </location>
</feature>
<keyword evidence="22" id="KW-0540">Nuclease</keyword>
<feature type="compositionally biased region" description="Polar residues" evidence="18">
    <location>
        <begin position="1346"/>
        <end position="1356"/>
    </location>
</feature>
<evidence type="ECO:0000256" key="7">
    <source>
        <dbReference type="ARBA" id="ARBA00022763"/>
    </source>
</evidence>
<feature type="compositionally biased region" description="Polar residues" evidence="18">
    <location>
        <begin position="114"/>
        <end position="137"/>
    </location>
</feature>
<feature type="region of interest" description="Disordered" evidence="18">
    <location>
        <begin position="154"/>
        <end position="184"/>
    </location>
</feature>
<feature type="compositionally biased region" description="Low complexity" evidence="18">
    <location>
        <begin position="947"/>
        <end position="960"/>
    </location>
</feature>
<feature type="compositionally biased region" description="Low complexity" evidence="18">
    <location>
        <begin position="1601"/>
        <end position="1612"/>
    </location>
</feature>
<feature type="compositionally biased region" description="Basic and acidic residues" evidence="18">
    <location>
        <begin position="827"/>
        <end position="842"/>
    </location>
</feature>
<keyword evidence="4" id="KW-0597">Phosphoprotein</keyword>
<dbReference type="PANTHER" id="PTHR21541">
    <property type="entry name" value="BTB POZ DOMAIN CONTAINING 12"/>
    <property type="match status" value="1"/>
</dbReference>
<dbReference type="GO" id="GO:0006281">
    <property type="term" value="P:DNA repair"/>
    <property type="evidence" value="ECO:0007669"/>
    <property type="project" value="UniProtKB-KW"/>
</dbReference>
<dbReference type="CTD" id="84464"/>
<evidence type="ECO:0000256" key="16">
    <source>
        <dbReference type="ARBA" id="ARBA00076095"/>
    </source>
</evidence>